<feature type="coiled-coil region" evidence="8">
    <location>
        <begin position="376"/>
        <end position="403"/>
    </location>
</feature>
<feature type="region of interest" description="Disordered" evidence="9">
    <location>
        <begin position="107"/>
        <end position="128"/>
    </location>
</feature>
<reference evidence="10" key="2">
    <citation type="submission" date="2021-08" db="EMBL/GenBank/DDBJ databases">
        <authorList>
            <person name="Dalcin Martins P."/>
        </authorList>
    </citation>
    <scope>NUCLEOTIDE SEQUENCE</scope>
    <source>
        <strain evidence="10">MAG_39</strain>
    </source>
</reference>
<keyword evidence="4" id="KW-1134">Transmembrane beta strand</keyword>
<accession>A0A953J904</accession>
<evidence type="ECO:0000256" key="7">
    <source>
        <dbReference type="ARBA" id="ARBA00023237"/>
    </source>
</evidence>
<dbReference type="GO" id="GO:0015288">
    <property type="term" value="F:porin activity"/>
    <property type="evidence" value="ECO:0007669"/>
    <property type="project" value="TreeGrafter"/>
</dbReference>
<feature type="compositionally biased region" description="Low complexity" evidence="9">
    <location>
        <begin position="107"/>
        <end position="125"/>
    </location>
</feature>
<dbReference type="GO" id="GO:1990281">
    <property type="term" value="C:efflux pump complex"/>
    <property type="evidence" value="ECO:0007669"/>
    <property type="project" value="TreeGrafter"/>
</dbReference>
<dbReference type="AlphaFoldDB" id="A0A953J904"/>
<evidence type="ECO:0000256" key="9">
    <source>
        <dbReference type="SAM" id="MobiDB-lite"/>
    </source>
</evidence>
<organism evidence="10 11">
    <name type="scientific">Candidatus Nitrobium versatile</name>
    <dbReference type="NCBI Taxonomy" id="2884831"/>
    <lineage>
        <taxon>Bacteria</taxon>
        <taxon>Pseudomonadati</taxon>
        <taxon>Nitrospirota</taxon>
        <taxon>Nitrospiria</taxon>
        <taxon>Nitrospirales</taxon>
        <taxon>Nitrospiraceae</taxon>
        <taxon>Candidatus Nitrobium</taxon>
    </lineage>
</organism>
<evidence type="ECO:0000256" key="4">
    <source>
        <dbReference type="ARBA" id="ARBA00022452"/>
    </source>
</evidence>
<dbReference type="InterPro" id="IPR028351">
    <property type="entry name" value="CyaE"/>
</dbReference>
<feature type="region of interest" description="Disordered" evidence="9">
    <location>
        <begin position="26"/>
        <end position="53"/>
    </location>
</feature>
<comment type="caution">
    <text evidence="10">The sequence shown here is derived from an EMBL/GenBank/DDBJ whole genome shotgun (WGS) entry which is preliminary data.</text>
</comment>
<dbReference type="Gene3D" id="1.20.1600.10">
    <property type="entry name" value="Outer membrane efflux proteins (OEP)"/>
    <property type="match status" value="1"/>
</dbReference>
<dbReference type="InterPro" id="IPR051906">
    <property type="entry name" value="TolC-like"/>
</dbReference>
<keyword evidence="5" id="KW-0812">Transmembrane</keyword>
<keyword evidence="8" id="KW-0175">Coiled coil</keyword>
<comment type="subcellular location">
    <subcellularLocation>
        <location evidence="1">Cell outer membrane</location>
    </subcellularLocation>
</comment>
<dbReference type="Proteomes" id="UP000705867">
    <property type="component" value="Unassembled WGS sequence"/>
</dbReference>
<evidence type="ECO:0000256" key="3">
    <source>
        <dbReference type="ARBA" id="ARBA00022448"/>
    </source>
</evidence>
<evidence type="ECO:0000313" key="10">
    <source>
        <dbReference type="EMBL" id="MBZ0155512.1"/>
    </source>
</evidence>
<protein>
    <submittedName>
        <fullName evidence="10">TolC family protein</fullName>
    </submittedName>
</protein>
<dbReference type="PANTHER" id="PTHR30026:SF20">
    <property type="entry name" value="OUTER MEMBRANE PROTEIN TOLC"/>
    <property type="match status" value="1"/>
</dbReference>
<dbReference type="Pfam" id="PF02321">
    <property type="entry name" value="OEP"/>
    <property type="match status" value="2"/>
</dbReference>
<keyword evidence="6" id="KW-0472">Membrane</keyword>
<dbReference type="PIRSF" id="PIRSF001892">
    <property type="entry name" value="CyaE"/>
    <property type="match status" value="1"/>
</dbReference>
<dbReference type="GO" id="GO:0009279">
    <property type="term" value="C:cell outer membrane"/>
    <property type="evidence" value="ECO:0007669"/>
    <property type="project" value="UniProtKB-SubCell"/>
</dbReference>
<gene>
    <name evidence="10" type="ORF">K8I29_04750</name>
</gene>
<evidence type="ECO:0000256" key="8">
    <source>
        <dbReference type="SAM" id="Coils"/>
    </source>
</evidence>
<dbReference type="InterPro" id="IPR003423">
    <property type="entry name" value="OMP_efflux"/>
</dbReference>
<keyword evidence="3" id="KW-0813">Transport</keyword>
<dbReference type="GO" id="GO:0015562">
    <property type="term" value="F:efflux transmembrane transporter activity"/>
    <property type="evidence" value="ECO:0007669"/>
    <property type="project" value="InterPro"/>
</dbReference>
<dbReference type="EMBL" id="JAIOIV010000034">
    <property type="protein sequence ID" value="MBZ0155512.1"/>
    <property type="molecule type" value="Genomic_DNA"/>
</dbReference>
<evidence type="ECO:0000256" key="6">
    <source>
        <dbReference type="ARBA" id="ARBA00023136"/>
    </source>
</evidence>
<evidence type="ECO:0000256" key="5">
    <source>
        <dbReference type="ARBA" id="ARBA00022692"/>
    </source>
</evidence>
<proteinExistence type="inferred from homology"/>
<dbReference type="PANTHER" id="PTHR30026">
    <property type="entry name" value="OUTER MEMBRANE PROTEIN TOLC"/>
    <property type="match status" value="1"/>
</dbReference>
<comment type="similarity">
    <text evidence="2">Belongs to the outer membrane factor (OMF) (TC 1.B.17) family.</text>
</comment>
<dbReference type="SUPFAM" id="SSF56954">
    <property type="entry name" value="Outer membrane efflux proteins (OEP)"/>
    <property type="match status" value="1"/>
</dbReference>
<name>A0A953J904_9BACT</name>
<sequence>MNRVRYRIVAAAAALAFLHFSGGEGGTQEIRPGETVRAAGSESPDPERRDGGELIRKGEILSLERCLEIALKRQPDILASINTVGVNRSRVGQAAANFYPQIDLSSGYSRFSSSSSRSSERSSGGDAELSASATLKQNLYDFGRTSTQVRIQRLNTDASLMDLKSTTEQVIFTVKQTYFGVLQAKRNRDVAEEVVGQFRHHLEQAKGFFEVGLKPRFDVTKAEVDLSNARLNLIRAENSFRLAWVSLKNAMGVSDAPEFALDDTLSYRRYEIALHEAAERAFRNRPDLQAIRTRIRATEGSVELARKGYFPSVSGTAQYSLAGEKSMDTSWNVGATVTFPLFSGYATRYQVEEARASLKVLRANEETIRQTVILDIQQAYLNLKEAEDRIATSELTVQQARENLDIANGRYEAGVGNPIEVTDALVAYSNAKTTYNNALFDYKVAQANMEKAMGGK</sequence>
<evidence type="ECO:0000256" key="2">
    <source>
        <dbReference type="ARBA" id="ARBA00007613"/>
    </source>
</evidence>
<reference evidence="10" key="1">
    <citation type="journal article" date="2021" name="bioRxiv">
        <title>Unraveling nitrogen, sulfur and carbon metabolic pathways and microbial community transcriptional responses to substrate deprivation and toxicity stresses in a bioreactor mimicking anoxic brackish coastal sediment conditions.</title>
        <authorList>
            <person name="Martins P.D."/>
            <person name="Echeveste M.J."/>
            <person name="Arshad A."/>
            <person name="Kurth J."/>
            <person name="Ouboter H."/>
            <person name="Jetten M.S.M."/>
            <person name="Welte C.U."/>
        </authorList>
    </citation>
    <scope>NUCLEOTIDE SEQUENCE</scope>
    <source>
        <strain evidence="10">MAG_39</strain>
    </source>
</reference>
<keyword evidence="7" id="KW-0998">Cell outer membrane</keyword>
<evidence type="ECO:0000313" key="11">
    <source>
        <dbReference type="Proteomes" id="UP000705867"/>
    </source>
</evidence>
<evidence type="ECO:0000256" key="1">
    <source>
        <dbReference type="ARBA" id="ARBA00004442"/>
    </source>
</evidence>